<reference evidence="12 13" key="1">
    <citation type="submission" date="2020-05" db="EMBL/GenBank/DDBJ databases">
        <authorList>
            <person name="Campoy J."/>
            <person name="Schneeberger K."/>
            <person name="Spophaly S."/>
        </authorList>
    </citation>
    <scope>NUCLEOTIDE SEQUENCE [LARGE SCALE GENOMIC DNA]</scope>
    <source>
        <strain evidence="12">PruArmRojPasFocal</strain>
    </source>
</reference>
<sequence>MEPPKGVLASLWNFICFLPYFIGLLLLGNFKGILFCPLICLIMTIGNSAIILGLWPVHFLWTYYCMFRAKRYGPALKIVVCIFVLPVQLISWPVVGIVGSIVGGAAYGFLSPVMETFQAVGEGKTNQLYHCFYDGTWSTIQGCFTVVRDFGDVCYHTYFSVMDDLREQGPPDAKYYEIRVLYLPGAVIISVLGFMVDMPVISFIALCKSPYMLFKGWHRLFHDLIGREGPFLETICVPFAGLAILLWPLAVVGAVLGSMVASIFLGAFAGVVVYQAKLPKEGQIGPNKFSWTLFLRPGSFRSVPSRSVSFTNPILELKPLELMDSLFKECKHHGEIMVSEGIITLQDIEDAKSSKGSRVISIGLPAYCLLQALLRSAKANSVGILLSDNVTELTSSNRPKETFFDWFFNPLLIIKDQIKAENLSEAEEAYLCMLVLLNGDPLRSKNSNIVSPPESERKQAELDAFARRLQGITKSISRYPTFRRRFENLVNAISDDLAQNDGSTKPTDGPKTISRSKSAFARLFSQKSFSFTNKTSNHGYYINPIPTSDYLTSPAVSCCTLIFIVSIVSLRLPRAFVLKKLPNMANCNMNCVRATLFLLTIFICFGHFSVSAFEFQVGGTKDWVVPPTNDSKIYNDWASGNRFLVGDTIRFKYKKDSVMEVTEEEFKKCNSTRPNFFSNTGNTVYLLDHAGSFYFISGASGHCQRGQRMIVKVMSLEESPSSDRRSSGSRAAVFSVFVQFVLSYVACLLF</sequence>
<evidence type="ECO:0000256" key="2">
    <source>
        <dbReference type="ARBA" id="ARBA00022475"/>
    </source>
</evidence>
<proteinExistence type="inferred from homology"/>
<dbReference type="InterPro" id="IPR040229">
    <property type="entry name" value="At3g27390-like"/>
</dbReference>
<dbReference type="GO" id="GO:0009055">
    <property type="term" value="F:electron transfer activity"/>
    <property type="evidence" value="ECO:0007669"/>
    <property type="project" value="InterPro"/>
</dbReference>
<comment type="subcellular location">
    <subcellularLocation>
        <location evidence="1">Cell membrane</location>
        <topology evidence="1">Lipid-anchor</topology>
        <topology evidence="1">GPI-anchor</topology>
    </subcellularLocation>
</comment>
<dbReference type="PANTHER" id="PTHR31133:SF3">
    <property type="entry name" value="TRANSMEMBRANE PROTEIN"/>
    <property type="match status" value="1"/>
</dbReference>
<feature type="transmembrane region" description="Helical" evidence="10">
    <location>
        <begin position="228"/>
        <end position="247"/>
    </location>
</feature>
<feature type="transmembrane region" description="Helical" evidence="10">
    <location>
        <begin position="7"/>
        <end position="26"/>
    </location>
</feature>
<feature type="domain" description="Phytocyanin" evidence="11">
    <location>
        <begin position="613"/>
        <end position="715"/>
    </location>
</feature>
<keyword evidence="7" id="KW-0325">Glycoprotein</keyword>
<name>A0A6J5UJI9_PRUAR</name>
<evidence type="ECO:0000256" key="3">
    <source>
        <dbReference type="ARBA" id="ARBA00022622"/>
    </source>
</evidence>
<keyword evidence="5 10" id="KW-0472">Membrane</keyword>
<keyword evidence="8" id="KW-0449">Lipoprotein</keyword>
<evidence type="ECO:0000256" key="7">
    <source>
        <dbReference type="ARBA" id="ARBA00023180"/>
    </source>
</evidence>
<gene>
    <name evidence="12" type="ORF">CURHAP_LOCUS24196</name>
</gene>
<keyword evidence="10" id="KW-0812">Transmembrane</keyword>
<keyword evidence="6" id="KW-1015">Disulfide bond</keyword>
<evidence type="ECO:0000256" key="4">
    <source>
        <dbReference type="ARBA" id="ARBA00022729"/>
    </source>
</evidence>
<keyword evidence="3" id="KW-0336">GPI-anchor</keyword>
<dbReference type="GO" id="GO:0005886">
    <property type="term" value="C:plasma membrane"/>
    <property type="evidence" value="ECO:0007669"/>
    <property type="project" value="UniProtKB-SubCell"/>
</dbReference>
<keyword evidence="10" id="KW-1133">Transmembrane helix</keyword>
<feature type="transmembrane region" description="Helical" evidence="10">
    <location>
        <begin position="253"/>
        <end position="274"/>
    </location>
</feature>
<feature type="transmembrane region" description="Helical" evidence="10">
    <location>
        <begin position="78"/>
        <end position="107"/>
    </location>
</feature>
<dbReference type="Proteomes" id="UP000507222">
    <property type="component" value="Unassembled WGS sequence"/>
</dbReference>
<dbReference type="CDD" id="cd11019">
    <property type="entry name" value="OsENODL1_like"/>
    <property type="match status" value="1"/>
</dbReference>
<dbReference type="EMBL" id="CAEKDK010000003">
    <property type="protein sequence ID" value="CAB4275365.1"/>
    <property type="molecule type" value="Genomic_DNA"/>
</dbReference>
<dbReference type="Pfam" id="PF02298">
    <property type="entry name" value="Cu_bind_like"/>
    <property type="match status" value="1"/>
</dbReference>
<feature type="transmembrane region" description="Helical" evidence="10">
    <location>
        <begin position="181"/>
        <end position="207"/>
    </location>
</feature>
<evidence type="ECO:0000256" key="1">
    <source>
        <dbReference type="ARBA" id="ARBA00004609"/>
    </source>
</evidence>
<evidence type="ECO:0000256" key="5">
    <source>
        <dbReference type="ARBA" id="ARBA00023136"/>
    </source>
</evidence>
<keyword evidence="4" id="KW-0732">Signal</keyword>
<evidence type="ECO:0000313" key="12">
    <source>
        <dbReference type="EMBL" id="CAB4275365.1"/>
    </source>
</evidence>
<evidence type="ECO:0000256" key="6">
    <source>
        <dbReference type="ARBA" id="ARBA00023157"/>
    </source>
</evidence>
<evidence type="ECO:0000256" key="10">
    <source>
        <dbReference type="SAM" id="Phobius"/>
    </source>
</evidence>
<evidence type="ECO:0000256" key="8">
    <source>
        <dbReference type="ARBA" id="ARBA00023288"/>
    </source>
</evidence>
<dbReference type="SUPFAM" id="SSF49503">
    <property type="entry name" value="Cupredoxins"/>
    <property type="match status" value="1"/>
</dbReference>
<dbReference type="InterPro" id="IPR003245">
    <property type="entry name" value="Phytocyanin_dom"/>
</dbReference>
<feature type="transmembrane region" description="Helical" evidence="10">
    <location>
        <begin position="32"/>
        <end position="57"/>
    </location>
</feature>
<dbReference type="FunFam" id="2.60.40.420:FF:000010">
    <property type="entry name" value="Early nodulin-like protein 1"/>
    <property type="match status" value="1"/>
</dbReference>
<organism evidence="12 13">
    <name type="scientific">Prunus armeniaca</name>
    <name type="common">Apricot</name>
    <name type="synonym">Armeniaca vulgaris</name>
    <dbReference type="NCBI Taxonomy" id="36596"/>
    <lineage>
        <taxon>Eukaryota</taxon>
        <taxon>Viridiplantae</taxon>
        <taxon>Streptophyta</taxon>
        <taxon>Embryophyta</taxon>
        <taxon>Tracheophyta</taxon>
        <taxon>Spermatophyta</taxon>
        <taxon>Magnoliopsida</taxon>
        <taxon>eudicotyledons</taxon>
        <taxon>Gunneridae</taxon>
        <taxon>Pentapetalae</taxon>
        <taxon>rosids</taxon>
        <taxon>fabids</taxon>
        <taxon>Rosales</taxon>
        <taxon>Rosaceae</taxon>
        <taxon>Amygdaloideae</taxon>
        <taxon>Amygdaleae</taxon>
        <taxon>Prunus</taxon>
    </lineage>
</organism>
<protein>
    <recommendedName>
        <fullName evidence="11">Phytocyanin domain-containing protein</fullName>
    </recommendedName>
</protein>
<comment type="similarity">
    <text evidence="9">Belongs to the early nodulin-like (ENODL) family.</text>
</comment>
<dbReference type="PANTHER" id="PTHR31133">
    <property type="entry name" value="MEMBRANE PROTEIN"/>
    <property type="match status" value="1"/>
</dbReference>
<dbReference type="InterPro" id="IPR008972">
    <property type="entry name" value="Cupredoxin"/>
</dbReference>
<dbReference type="Gene3D" id="2.60.40.420">
    <property type="entry name" value="Cupredoxins - blue copper proteins"/>
    <property type="match status" value="1"/>
</dbReference>
<keyword evidence="2" id="KW-1003">Cell membrane</keyword>
<dbReference type="GO" id="GO:0098552">
    <property type="term" value="C:side of membrane"/>
    <property type="evidence" value="ECO:0007669"/>
    <property type="project" value="UniProtKB-KW"/>
</dbReference>
<feature type="transmembrane region" description="Helical" evidence="10">
    <location>
        <begin position="550"/>
        <end position="572"/>
    </location>
</feature>
<evidence type="ECO:0000256" key="9">
    <source>
        <dbReference type="ARBA" id="ARBA00035011"/>
    </source>
</evidence>
<evidence type="ECO:0000259" key="11">
    <source>
        <dbReference type="PROSITE" id="PS51485"/>
    </source>
</evidence>
<dbReference type="InterPro" id="IPR041846">
    <property type="entry name" value="ENL_dom"/>
</dbReference>
<feature type="transmembrane region" description="Helical" evidence="10">
    <location>
        <begin position="592"/>
        <end position="613"/>
    </location>
</feature>
<accession>A0A6J5UJI9</accession>
<dbReference type="AlphaFoldDB" id="A0A6J5UJI9"/>
<evidence type="ECO:0000313" key="13">
    <source>
        <dbReference type="Proteomes" id="UP000507222"/>
    </source>
</evidence>
<dbReference type="PROSITE" id="PS51485">
    <property type="entry name" value="PHYTOCYANIN"/>
    <property type="match status" value="1"/>
</dbReference>